<evidence type="ECO:0000256" key="2">
    <source>
        <dbReference type="ARBA" id="ARBA00007441"/>
    </source>
</evidence>
<comment type="caution">
    <text evidence="8">The sequence shown here is derived from an EMBL/GenBank/DDBJ whole genome shotgun (WGS) entry which is preliminary data.</text>
</comment>
<dbReference type="PANTHER" id="PTHR42790:SF19">
    <property type="entry name" value="KYNURENINE_ALPHA-AMINOADIPATE AMINOTRANSFERASE, MITOCHONDRIAL"/>
    <property type="match status" value="1"/>
</dbReference>
<keyword evidence="5 8" id="KW-0808">Transferase</keyword>
<evidence type="ECO:0000313" key="8">
    <source>
        <dbReference type="EMBL" id="HEF87728.1"/>
    </source>
</evidence>
<dbReference type="AlphaFoldDB" id="A0A7C2BLR1"/>
<dbReference type="SUPFAM" id="SSF53383">
    <property type="entry name" value="PLP-dependent transferases"/>
    <property type="match status" value="1"/>
</dbReference>
<evidence type="ECO:0000259" key="7">
    <source>
        <dbReference type="Pfam" id="PF00155"/>
    </source>
</evidence>
<evidence type="ECO:0000256" key="3">
    <source>
        <dbReference type="ARBA" id="ARBA00011738"/>
    </source>
</evidence>
<dbReference type="Gene3D" id="3.90.1150.10">
    <property type="entry name" value="Aspartate Aminotransferase, domain 1"/>
    <property type="match status" value="1"/>
</dbReference>
<gene>
    <name evidence="8" type="ORF">ENP55_05510</name>
</gene>
<evidence type="ECO:0000256" key="5">
    <source>
        <dbReference type="ARBA" id="ARBA00022679"/>
    </source>
</evidence>
<dbReference type="Pfam" id="PF00155">
    <property type="entry name" value="Aminotran_1_2"/>
    <property type="match status" value="1"/>
</dbReference>
<dbReference type="GO" id="GO:1901605">
    <property type="term" value="P:alpha-amino acid metabolic process"/>
    <property type="evidence" value="ECO:0007669"/>
    <property type="project" value="TreeGrafter"/>
</dbReference>
<accession>A0A7C2BLR1</accession>
<reference evidence="8" key="1">
    <citation type="journal article" date="2020" name="mSystems">
        <title>Genome- and Community-Level Interaction Insights into Carbon Utilization and Element Cycling Functions of Hydrothermarchaeota in Hydrothermal Sediment.</title>
        <authorList>
            <person name="Zhou Z."/>
            <person name="Liu Y."/>
            <person name="Xu W."/>
            <person name="Pan J."/>
            <person name="Luo Z.H."/>
            <person name="Li M."/>
        </authorList>
    </citation>
    <scope>NUCLEOTIDE SEQUENCE [LARGE SCALE GENOMIC DNA]</scope>
    <source>
        <strain evidence="8">SpSt-23</strain>
    </source>
</reference>
<dbReference type="Gene3D" id="3.40.640.10">
    <property type="entry name" value="Type I PLP-dependent aspartate aminotransferase-like (Major domain)"/>
    <property type="match status" value="1"/>
</dbReference>
<proteinExistence type="inferred from homology"/>
<evidence type="ECO:0000256" key="4">
    <source>
        <dbReference type="ARBA" id="ARBA00022576"/>
    </source>
</evidence>
<keyword evidence="6" id="KW-0663">Pyridoxal phosphate</keyword>
<sequence>MSKPDYYKFLSSRANLIEPSPIREMVSKIAVKSKTRQVISFAAGEPDPDVIPRELYAELSSELFRKIRIIGNYSPADGVIDLKNEIAVFMKEFEGVNTSPENIIVTLGGSQAIDMLGRLLLDPGDIVLTENPSYVNTLLVWKHYGVQIHGVPMDDQGLIPEELDKALSKLSKEGKKVKLLYTIPTGQNPSGLTLAPERRKHVLEIASKYDILVVEDTAYNHLLYEPIDVKTLRSMDKEGRVLYVGSFSKVLGTGLRIGWLEAPPEIIEKAKMAKGPMDMCPPVPMQYLVLEVLRNKVFKHVKEKAIETYRFKRDLMIKAIEKYLPGIKYTRPVAGMFVLIWLPGNIEATQFTELLLEKYDVAAIPATPFYTDESGRSVVRLNFSMAKTELIDEGIRRIGELLKELTA</sequence>
<dbReference type="InterPro" id="IPR015422">
    <property type="entry name" value="PyrdxlP-dep_Trfase_small"/>
</dbReference>
<dbReference type="InterPro" id="IPR050859">
    <property type="entry name" value="Class-I_PLP-dep_aminotransf"/>
</dbReference>
<dbReference type="InterPro" id="IPR015421">
    <property type="entry name" value="PyrdxlP-dep_Trfase_major"/>
</dbReference>
<comment type="cofactor">
    <cofactor evidence="1">
        <name>pyridoxal 5'-phosphate</name>
        <dbReference type="ChEBI" id="CHEBI:597326"/>
    </cofactor>
</comment>
<organism evidence="8">
    <name type="scientific">Thermosphaera aggregans</name>
    <dbReference type="NCBI Taxonomy" id="54254"/>
    <lineage>
        <taxon>Archaea</taxon>
        <taxon>Thermoproteota</taxon>
        <taxon>Thermoprotei</taxon>
        <taxon>Desulfurococcales</taxon>
        <taxon>Desulfurococcaceae</taxon>
        <taxon>Thermosphaera</taxon>
    </lineage>
</organism>
<dbReference type="GO" id="GO:0008483">
    <property type="term" value="F:transaminase activity"/>
    <property type="evidence" value="ECO:0007669"/>
    <property type="project" value="UniProtKB-KW"/>
</dbReference>
<protein>
    <submittedName>
        <fullName evidence="8">PLP-dependent aminotransferase family protein</fullName>
    </submittedName>
</protein>
<dbReference type="GO" id="GO:0030170">
    <property type="term" value="F:pyridoxal phosphate binding"/>
    <property type="evidence" value="ECO:0007669"/>
    <property type="project" value="InterPro"/>
</dbReference>
<evidence type="ECO:0000256" key="6">
    <source>
        <dbReference type="ARBA" id="ARBA00022898"/>
    </source>
</evidence>
<dbReference type="CDD" id="cd00609">
    <property type="entry name" value="AAT_like"/>
    <property type="match status" value="1"/>
</dbReference>
<dbReference type="FunFam" id="3.40.640.10:FF:000053">
    <property type="entry name" value="Aminotransferase, class I"/>
    <property type="match status" value="1"/>
</dbReference>
<dbReference type="EMBL" id="DSJT01000029">
    <property type="protein sequence ID" value="HEF87728.1"/>
    <property type="molecule type" value="Genomic_DNA"/>
</dbReference>
<feature type="domain" description="Aminotransferase class I/classII large" evidence="7">
    <location>
        <begin position="37"/>
        <end position="398"/>
    </location>
</feature>
<dbReference type="InterPro" id="IPR004839">
    <property type="entry name" value="Aminotransferase_I/II_large"/>
</dbReference>
<dbReference type="InterPro" id="IPR015424">
    <property type="entry name" value="PyrdxlP-dep_Trfase"/>
</dbReference>
<comment type="subunit">
    <text evidence="3">Homodimer.</text>
</comment>
<comment type="similarity">
    <text evidence="2">Belongs to the class-I pyridoxal-phosphate-dependent aminotransferase family.</text>
</comment>
<name>A0A7C2BLR1_9CREN</name>
<evidence type="ECO:0000256" key="1">
    <source>
        <dbReference type="ARBA" id="ARBA00001933"/>
    </source>
</evidence>
<keyword evidence="4 8" id="KW-0032">Aminotransferase</keyword>
<dbReference type="PANTHER" id="PTHR42790">
    <property type="entry name" value="AMINOTRANSFERASE"/>
    <property type="match status" value="1"/>
</dbReference>